<feature type="binding site" evidence="9">
    <location>
        <position position="311"/>
    </location>
    <ligand>
        <name>DNA</name>
        <dbReference type="ChEBI" id="CHEBI:16991"/>
    </ligand>
</feature>
<evidence type="ECO:0000256" key="7">
    <source>
        <dbReference type="ARBA" id="ARBA00023172"/>
    </source>
</evidence>
<keyword evidence="1 9" id="KW-0963">Cytoplasm</keyword>
<dbReference type="GO" id="GO:0000400">
    <property type="term" value="F:four-way junction DNA binding"/>
    <property type="evidence" value="ECO:0007669"/>
    <property type="project" value="UniProtKB-UniRule"/>
</dbReference>
<evidence type="ECO:0000256" key="6">
    <source>
        <dbReference type="ARBA" id="ARBA00023125"/>
    </source>
</evidence>
<dbReference type="Pfam" id="PF05496">
    <property type="entry name" value="RuvB_N"/>
    <property type="match status" value="1"/>
</dbReference>
<feature type="binding site" evidence="9">
    <location>
        <position position="67"/>
    </location>
    <ligand>
        <name>ATP</name>
        <dbReference type="ChEBI" id="CHEBI:30616"/>
    </ligand>
</feature>
<keyword evidence="5 9" id="KW-0067">ATP-binding</keyword>
<feature type="region of interest" description="Small ATPAse domain (RuvB-S)" evidence="9">
    <location>
        <begin position="183"/>
        <end position="253"/>
    </location>
</feature>
<feature type="binding site" evidence="9">
    <location>
        <position position="63"/>
    </location>
    <ligand>
        <name>ATP</name>
        <dbReference type="ChEBI" id="CHEBI:30616"/>
    </ligand>
</feature>
<dbReference type="NCBIfam" id="NF000868">
    <property type="entry name" value="PRK00080.1"/>
    <property type="match status" value="1"/>
</dbReference>
<dbReference type="NCBIfam" id="TIGR00635">
    <property type="entry name" value="ruvB"/>
    <property type="match status" value="1"/>
</dbReference>
<evidence type="ECO:0000256" key="8">
    <source>
        <dbReference type="ARBA" id="ARBA00023204"/>
    </source>
</evidence>
<comment type="subunit">
    <text evidence="9">Homohexamer. Forms an RuvA(8)-RuvB(12)-Holliday junction (HJ) complex. HJ DNA is sandwiched between 2 RuvA tetramers; dsDNA enters through RuvA and exits via RuvB. An RuvB hexamer assembles on each DNA strand where it exits the tetramer. Each RuvB hexamer is contacted by two RuvA subunits (via domain III) on 2 adjacent RuvB subunits; this complex drives branch migration. In the full resolvosome a probable DNA-RuvA(4)-RuvB(12)-RuvC(2) complex forms which resolves the HJ.</text>
</comment>
<accession>A0A5D0MC90</accession>
<keyword evidence="4 9" id="KW-0378">Hydrolase</keyword>
<feature type="region of interest" description="Head domain (RuvB-H)" evidence="9">
    <location>
        <begin position="256"/>
        <end position="345"/>
    </location>
</feature>
<feature type="region of interest" description="Large ATPase domain (RuvB-L)" evidence="9">
    <location>
        <begin position="2"/>
        <end position="182"/>
    </location>
</feature>
<evidence type="ECO:0000313" key="11">
    <source>
        <dbReference type="EMBL" id="TYB31377.1"/>
    </source>
</evidence>
<comment type="caution">
    <text evidence="9">Lacks conserved residue(s) required for the propagation of feature annotation.</text>
</comment>
<feature type="binding site" evidence="9">
    <location>
        <position position="66"/>
    </location>
    <ligand>
        <name>ATP</name>
        <dbReference type="ChEBI" id="CHEBI:30616"/>
    </ligand>
</feature>
<dbReference type="Proteomes" id="UP000324143">
    <property type="component" value="Unassembled WGS sequence"/>
</dbReference>
<dbReference type="PANTHER" id="PTHR42848:SF1">
    <property type="entry name" value="HOLLIDAY JUNCTION BRANCH MIGRATION COMPLEX SUBUNIT RUVB"/>
    <property type="match status" value="1"/>
</dbReference>
<dbReference type="InterPro" id="IPR004605">
    <property type="entry name" value="DNA_helicase_Holl-junc_RuvB"/>
</dbReference>
<dbReference type="HAMAP" id="MF_00016">
    <property type="entry name" value="DNA_HJ_migration_RuvB"/>
    <property type="match status" value="1"/>
</dbReference>
<dbReference type="AlphaFoldDB" id="A0A5D0MC90"/>
<reference evidence="11" key="1">
    <citation type="submission" date="2019-08" db="EMBL/GenBank/DDBJ databases">
        <title>Genomic characterization of a novel candidate phylum (ARYD3) from a high temperature, high salinity tertiary oil reservoir in north central Oklahoma, USA.</title>
        <authorList>
            <person name="Youssef N.H."/>
            <person name="Yadav A."/>
            <person name="Elshahed M.S."/>
        </authorList>
    </citation>
    <scope>NUCLEOTIDE SEQUENCE [LARGE SCALE GENOMIC DNA]</scope>
    <source>
        <strain evidence="11">ARYD3</strain>
    </source>
</reference>
<dbReference type="GO" id="GO:0009378">
    <property type="term" value="F:four-way junction helicase activity"/>
    <property type="evidence" value="ECO:0007669"/>
    <property type="project" value="InterPro"/>
</dbReference>
<feature type="binding site" evidence="9">
    <location>
        <position position="68"/>
    </location>
    <ligand>
        <name>ATP</name>
        <dbReference type="ChEBI" id="CHEBI:30616"/>
    </ligand>
</feature>
<dbReference type="GO" id="GO:0005524">
    <property type="term" value="F:ATP binding"/>
    <property type="evidence" value="ECO:0007669"/>
    <property type="project" value="UniProtKB-UniRule"/>
</dbReference>
<dbReference type="GO" id="GO:0006281">
    <property type="term" value="P:DNA repair"/>
    <property type="evidence" value="ECO:0007669"/>
    <property type="project" value="UniProtKB-UniRule"/>
</dbReference>
<evidence type="ECO:0000259" key="10">
    <source>
        <dbReference type="SMART" id="SM00382"/>
    </source>
</evidence>
<dbReference type="Pfam" id="PF05491">
    <property type="entry name" value="WHD_RuvB"/>
    <property type="match status" value="1"/>
</dbReference>
<comment type="domain">
    <text evidence="9">Has 3 domains, the large (RuvB-L) and small ATPase (RuvB-S) domains and the C-terminal head (RuvB-H) domain. The head domain binds DNA, while the ATPase domains jointly bind ATP, ADP or are empty depending on the state of the subunit in the translocation cycle. During a single DNA translocation step the structure of each domain remains the same, but their relative positions change.</text>
</comment>
<feature type="binding site" evidence="9">
    <location>
        <position position="316"/>
    </location>
    <ligand>
        <name>DNA</name>
        <dbReference type="ChEBI" id="CHEBI:16991"/>
    </ligand>
</feature>
<name>A0A5D0MC90_9BACT</name>
<keyword evidence="3 9" id="KW-0227">DNA damage</keyword>
<proteinExistence type="inferred from homology"/>
<dbReference type="PANTHER" id="PTHR42848">
    <property type="match status" value="1"/>
</dbReference>
<dbReference type="CDD" id="cd00009">
    <property type="entry name" value="AAA"/>
    <property type="match status" value="1"/>
</dbReference>
<dbReference type="Gene3D" id="3.40.50.300">
    <property type="entry name" value="P-loop containing nucleotide triphosphate hydrolases"/>
    <property type="match status" value="1"/>
</dbReference>
<keyword evidence="11" id="KW-0347">Helicase</keyword>
<feature type="binding site" evidence="9">
    <location>
        <begin position="129"/>
        <end position="131"/>
    </location>
    <ligand>
        <name>ATP</name>
        <dbReference type="ChEBI" id="CHEBI:30616"/>
    </ligand>
</feature>
<dbReference type="Pfam" id="PF17864">
    <property type="entry name" value="AAA_lid_4"/>
    <property type="match status" value="1"/>
</dbReference>
<evidence type="ECO:0000256" key="4">
    <source>
        <dbReference type="ARBA" id="ARBA00022801"/>
    </source>
</evidence>
<feature type="binding site" evidence="9">
    <location>
        <position position="21"/>
    </location>
    <ligand>
        <name>ATP</name>
        <dbReference type="ChEBI" id="CHEBI:30616"/>
    </ligand>
</feature>
<gene>
    <name evidence="9 11" type="primary">ruvB</name>
    <name evidence="11" type="ORF">FXF47_04345</name>
</gene>
<comment type="catalytic activity">
    <reaction evidence="9">
        <text>ATP + H2O = ADP + phosphate + H(+)</text>
        <dbReference type="Rhea" id="RHEA:13065"/>
        <dbReference type="ChEBI" id="CHEBI:15377"/>
        <dbReference type="ChEBI" id="CHEBI:15378"/>
        <dbReference type="ChEBI" id="CHEBI:30616"/>
        <dbReference type="ChEBI" id="CHEBI:43474"/>
        <dbReference type="ChEBI" id="CHEBI:456216"/>
    </reaction>
</comment>
<evidence type="ECO:0000256" key="3">
    <source>
        <dbReference type="ARBA" id="ARBA00022763"/>
    </source>
</evidence>
<dbReference type="GO" id="GO:0006310">
    <property type="term" value="P:DNA recombination"/>
    <property type="evidence" value="ECO:0007669"/>
    <property type="project" value="UniProtKB-UniRule"/>
</dbReference>
<dbReference type="InterPro" id="IPR027417">
    <property type="entry name" value="P-loop_NTPase"/>
</dbReference>
<evidence type="ECO:0000256" key="2">
    <source>
        <dbReference type="ARBA" id="ARBA00022741"/>
    </source>
</evidence>
<dbReference type="InterPro" id="IPR008824">
    <property type="entry name" value="RuvB-like_N"/>
</dbReference>
<dbReference type="SUPFAM" id="SSF52540">
    <property type="entry name" value="P-loop containing nucleoside triphosphate hydrolases"/>
    <property type="match status" value="1"/>
</dbReference>
<feature type="binding site" evidence="9">
    <location>
        <position position="182"/>
    </location>
    <ligand>
        <name>ATP</name>
        <dbReference type="ChEBI" id="CHEBI:30616"/>
    </ligand>
</feature>
<keyword evidence="2 9" id="KW-0547">Nucleotide-binding</keyword>
<comment type="subcellular location">
    <subcellularLocation>
        <location evidence="9">Cytoplasm</location>
    </subcellularLocation>
</comment>
<protein>
    <recommendedName>
        <fullName evidence="9">Holliday junction branch migration complex subunit RuvB</fullName>
        <ecNumber evidence="9">3.6.4.-</ecNumber>
    </recommendedName>
</protein>
<dbReference type="Gene3D" id="1.10.10.10">
    <property type="entry name" value="Winged helix-like DNA-binding domain superfamily/Winged helix DNA-binding domain"/>
    <property type="match status" value="1"/>
</dbReference>
<keyword evidence="8 9" id="KW-0234">DNA repair</keyword>
<evidence type="ECO:0000256" key="5">
    <source>
        <dbReference type="ARBA" id="ARBA00022840"/>
    </source>
</evidence>
<comment type="similarity">
    <text evidence="9">Belongs to the RuvB family.</text>
</comment>
<feature type="binding site" evidence="9">
    <location>
        <position position="172"/>
    </location>
    <ligand>
        <name>ATP</name>
        <dbReference type="ChEBI" id="CHEBI:30616"/>
    </ligand>
</feature>
<comment type="function">
    <text evidence="9">The RuvA-RuvB-RuvC complex processes Holliday junction (HJ) DNA during genetic recombination and DNA repair, while the RuvA-RuvB complex plays an important role in the rescue of blocked DNA replication forks via replication fork reversal (RFR). RuvA specifically binds to HJ cruciform DNA, conferring on it an open structure. The RuvB hexamer acts as an ATP-dependent pump, pulling dsDNA into and through the RuvAB complex. RuvB forms 2 homohexamers on either side of HJ DNA bound by 1 or 2 RuvA tetramers; 4 subunits per hexamer contact DNA at a time. Coordinated motions by a converter formed by DNA-disengaged RuvB subunits stimulates ATP hydrolysis and nucleotide exchange. Immobilization of the converter enables RuvB to convert the ATP-contained energy into a lever motion, pulling 2 nucleotides of DNA out of the RuvA tetramer per ATP hydrolyzed, thus driving DNA branch migration. The RuvB motors rotate together with the DNA substrate, which together with the progressing nucleotide cycle form the mechanistic basis for DNA recombination by continuous HJ branch migration. Branch migration allows RuvC to scan DNA until it finds its consensus sequence, where it cleaves and resolves cruciform DNA.</text>
</comment>
<dbReference type="GO" id="GO:0048476">
    <property type="term" value="C:Holliday junction resolvase complex"/>
    <property type="evidence" value="ECO:0007669"/>
    <property type="project" value="UniProtKB-UniRule"/>
</dbReference>
<feature type="binding site" evidence="9">
    <location>
        <position position="67"/>
    </location>
    <ligand>
        <name>Mg(2+)</name>
        <dbReference type="ChEBI" id="CHEBI:18420"/>
    </ligand>
</feature>
<feature type="domain" description="AAA+ ATPase" evidence="10">
    <location>
        <begin position="52"/>
        <end position="180"/>
    </location>
</feature>
<dbReference type="InterPro" id="IPR008823">
    <property type="entry name" value="RuvB_wg_C"/>
</dbReference>
<dbReference type="GO" id="GO:0005737">
    <property type="term" value="C:cytoplasm"/>
    <property type="evidence" value="ECO:0007669"/>
    <property type="project" value="UniProtKB-SubCell"/>
</dbReference>
<dbReference type="InterPro" id="IPR003593">
    <property type="entry name" value="AAA+_ATPase"/>
</dbReference>
<sequence length="345" mass="39369">MSDRIVDPDKKNFDNSVEKNLRPKYLDEFIGQKDLRKKLKIYIEAAKKRNEPIDHILFHGPPGLGKTTLAHIIAHEMGVNIKITSGPILTKPGDVAAILTNLEHNDVLFIDEVHRLNRSVEEMLYSAMEDFELDIIIGEGPSAKNIRIPLESFTLIGATTRAGLLTSPLRDRFGVLERLEFYNIRELKKIIRRSAKILNVKIDDKSANEIAKRSRYTPRVANRLLKRVRDFADVKNNGVIDENIIMQSFELLKIDEKGLDKMDKKILKALINRFEGGPAGLDSLSVVLGEEKDTIEDVYEPFLVRAGFIERTSRGRIASKKTYRYFDINKTENQENSSFNFDNEG</sequence>
<evidence type="ECO:0000313" key="12">
    <source>
        <dbReference type="Proteomes" id="UP000324143"/>
    </source>
</evidence>
<evidence type="ECO:0000256" key="9">
    <source>
        <dbReference type="HAMAP-Rule" id="MF_00016"/>
    </source>
</evidence>
<dbReference type="EMBL" id="VSIX01000035">
    <property type="protein sequence ID" value="TYB31377.1"/>
    <property type="molecule type" value="Genomic_DNA"/>
</dbReference>
<dbReference type="InterPro" id="IPR036388">
    <property type="entry name" value="WH-like_DNA-bd_sf"/>
</dbReference>
<dbReference type="GO" id="GO:0016887">
    <property type="term" value="F:ATP hydrolysis activity"/>
    <property type="evidence" value="ECO:0007669"/>
    <property type="project" value="RHEA"/>
</dbReference>
<keyword evidence="12" id="KW-1185">Reference proteome</keyword>
<comment type="caution">
    <text evidence="11">The sequence shown here is derived from an EMBL/GenBank/DDBJ whole genome shotgun (WGS) entry which is preliminary data.</text>
</comment>
<dbReference type="InterPro" id="IPR041445">
    <property type="entry name" value="AAA_lid_4"/>
</dbReference>
<dbReference type="Gene3D" id="1.10.8.60">
    <property type="match status" value="1"/>
</dbReference>
<dbReference type="SMART" id="SM00382">
    <property type="entry name" value="AAA"/>
    <property type="match status" value="1"/>
</dbReference>
<dbReference type="SUPFAM" id="SSF46785">
    <property type="entry name" value="Winged helix' DNA-binding domain"/>
    <property type="match status" value="1"/>
</dbReference>
<feature type="binding site" evidence="9">
    <location>
        <position position="219"/>
    </location>
    <ligand>
        <name>ATP</name>
        <dbReference type="ChEBI" id="CHEBI:30616"/>
    </ligand>
</feature>
<dbReference type="InterPro" id="IPR036390">
    <property type="entry name" value="WH_DNA-bd_sf"/>
</dbReference>
<organism evidence="11 12">
    <name type="scientific">Candidatus Mcinerneyibacterium aminivorans</name>
    <dbReference type="NCBI Taxonomy" id="2703815"/>
    <lineage>
        <taxon>Bacteria</taxon>
        <taxon>Candidatus Macinerneyibacteriota</taxon>
        <taxon>Candidatus Mcinerneyibacteria</taxon>
        <taxon>Candidatus Mcinerneyibacteriales</taxon>
        <taxon>Candidatus Mcinerneyibacteriaceae</taxon>
        <taxon>Candidatus Mcinerneyibacterium</taxon>
    </lineage>
</organism>
<evidence type="ECO:0000256" key="1">
    <source>
        <dbReference type="ARBA" id="ARBA00022490"/>
    </source>
</evidence>
<feature type="binding site" evidence="9">
    <location>
        <position position="22"/>
    </location>
    <ligand>
        <name>ATP</name>
        <dbReference type="ChEBI" id="CHEBI:30616"/>
    </ligand>
</feature>
<keyword evidence="6 9" id="KW-0238">DNA-binding</keyword>
<dbReference type="EC" id="3.6.4.-" evidence="9"/>
<keyword evidence="7 9" id="KW-0233">DNA recombination</keyword>